<dbReference type="Pfam" id="PF06722">
    <property type="entry name" value="EryCIII-like_C"/>
    <property type="match status" value="1"/>
</dbReference>
<dbReference type="GO" id="GO:0008194">
    <property type="term" value="F:UDP-glycosyltransferase activity"/>
    <property type="evidence" value="ECO:0007669"/>
    <property type="project" value="InterPro"/>
</dbReference>
<keyword evidence="3" id="KW-1185">Reference proteome</keyword>
<sequence>MIFATSGRTSPTADTVEEVAKSMMKRVLFAATGAHGHVLPLLPLAVAARDAGHEVVFATSEGMFGLVRKAGLEPIKAGLEPAEAFALATDHRPDAVPPEEIPVVIAKVFGDVQPRRVFADLTAHLERHPADLVVFEIANPGAGLAAEKMGVPAVRHTIGRVVTGPISAPIKAMTNAVAAELGLTRPDLPVVDICPTSVQEADFLADADRIPMRPTTWSEPGDELPASVRDRDGTRPLVYLTLSTTEAFDVTALRATIDGIARLPVDLLVSTGNAVDPAALDGLPDNVHLQAWVPQHLVLPHVDLIVHHAGAGTALNAFSAGVPQLVLHNPWVDEQRIADTVVAAGVGDRIAQHEIAADAVAEAVGRLLDDPSARAAAGKLAAEVDGMPSPAEVLTRLLAVTG</sequence>
<dbReference type="GO" id="GO:0017000">
    <property type="term" value="P:antibiotic biosynthetic process"/>
    <property type="evidence" value="ECO:0007669"/>
    <property type="project" value="UniProtKB-ARBA"/>
</dbReference>
<dbReference type="RefSeq" id="WP_246107539.1">
    <property type="nucleotide sequence ID" value="NZ_VFPP01000001.1"/>
</dbReference>
<gene>
    <name evidence="2" type="ORF">FHX81_0088</name>
</gene>
<dbReference type="GO" id="GO:0016758">
    <property type="term" value="F:hexosyltransferase activity"/>
    <property type="evidence" value="ECO:0007669"/>
    <property type="project" value="UniProtKB-ARBA"/>
</dbReference>
<dbReference type="SUPFAM" id="SSF53756">
    <property type="entry name" value="UDP-Glycosyltransferase/glycogen phosphorylase"/>
    <property type="match status" value="1"/>
</dbReference>
<keyword evidence="2" id="KW-0808">Transferase</keyword>
<name>A0A543J4U5_9PSEU</name>
<proteinExistence type="predicted"/>
<dbReference type="FunFam" id="3.40.50.2000:FF:000072">
    <property type="entry name" value="Glycosyl transferase"/>
    <property type="match status" value="1"/>
</dbReference>
<comment type="caution">
    <text evidence="2">The sequence shown here is derived from an EMBL/GenBank/DDBJ whole genome shotgun (WGS) entry which is preliminary data.</text>
</comment>
<dbReference type="InterPro" id="IPR002213">
    <property type="entry name" value="UDP_glucos_trans"/>
</dbReference>
<dbReference type="PANTHER" id="PTHR48050">
    <property type="entry name" value="STEROL 3-BETA-GLUCOSYLTRANSFERASE"/>
    <property type="match status" value="1"/>
</dbReference>
<dbReference type="AlphaFoldDB" id="A0A543J4U5"/>
<dbReference type="PANTHER" id="PTHR48050:SF13">
    <property type="entry name" value="STEROL 3-BETA-GLUCOSYLTRANSFERASE UGT80A2"/>
    <property type="match status" value="1"/>
</dbReference>
<evidence type="ECO:0000313" key="3">
    <source>
        <dbReference type="Proteomes" id="UP000316628"/>
    </source>
</evidence>
<dbReference type="EMBL" id="VFPP01000001">
    <property type="protein sequence ID" value="TQM77843.1"/>
    <property type="molecule type" value="Genomic_DNA"/>
</dbReference>
<dbReference type="InterPro" id="IPR010610">
    <property type="entry name" value="EryCIII-like_C"/>
</dbReference>
<protein>
    <submittedName>
        <fullName evidence="2">UDP:flavonoid glycosyltransferase YjiC (YdhE family)</fullName>
    </submittedName>
</protein>
<dbReference type="Proteomes" id="UP000316628">
    <property type="component" value="Unassembled WGS sequence"/>
</dbReference>
<accession>A0A543J4U5</accession>
<evidence type="ECO:0000313" key="2">
    <source>
        <dbReference type="EMBL" id="TQM77843.1"/>
    </source>
</evidence>
<organism evidence="2 3">
    <name type="scientific">Saccharothrix saharensis</name>
    <dbReference type="NCBI Taxonomy" id="571190"/>
    <lineage>
        <taxon>Bacteria</taxon>
        <taxon>Bacillati</taxon>
        <taxon>Actinomycetota</taxon>
        <taxon>Actinomycetes</taxon>
        <taxon>Pseudonocardiales</taxon>
        <taxon>Pseudonocardiaceae</taxon>
        <taxon>Saccharothrix</taxon>
    </lineage>
</organism>
<dbReference type="Gene3D" id="3.40.50.2000">
    <property type="entry name" value="Glycogen Phosphorylase B"/>
    <property type="match status" value="2"/>
</dbReference>
<feature type="domain" description="Erythromycin biosynthesis protein CIII-like C-terminal" evidence="1">
    <location>
        <begin position="260"/>
        <end position="399"/>
    </location>
</feature>
<dbReference type="CDD" id="cd03784">
    <property type="entry name" value="GT1_Gtf-like"/>
    <property type="match status" value="1"/>
</dbReference>
<dbReference type="InterPro" id="IPR050426">
    <property type="entry name" value="Glycosyltransferase_28"/>
</dbReference>
<reference evidence="2 3" key="1">
    <citation type="submission" date="2019-06" db="EMBL/GenBank/DDBJ databases">
        <title>Sequencing the genomes of 1000 actinobacteria strains.</title>
        <authorList>
            <person name="Klenk H.-P."/>
        </authorList>
    </citation>
    <scope>NUCLEOTIDE SEQUENCE [LARGE SCALE GENOMIC DNA]</scope>
    <source>
        <strain evidence="2 3">DSM 45456</strain>
    </source>
</reference>
<evidence type="ECO:0000259" key="1">
    <source>
        <dbReference type="Pfam" id="PF06722"/>
    </source>
</evidence>